<sequence>MFQCRTFALGAGNQQYRAHRSGHTGTDSCNIRADELHGVVNTQTGIHRSSGGIQVDRDILSWIRRVEEKQLSLNHIGGVIVHLSAKENDAIHHQTGENIHLCYIQLSFFKD</sequence>
<accession>A0A644ZTE2</accession>
<evidence type="ECO:0000313" key="1">
    <source>
        <dbReference type="EMBL" id="MPM41913.1"/>
    </source>
</evidence>
<gene>
    <name evidence="1" type="ORF">SDC9_88573</name>
</gene>
<name>A0A644ZTE2_9ZZZZ</name>
<proteinExistence type="predicted"/>
<comment type="caution">
    <text evidence="1">The sequence shown here is derived from an EMBL/GenBank/DDBJ whole genome shotgun (WGS) entry which is preliminary data.</text>
</comment>
<dbReference type="AlphaFoldDB" id="A0A644ZTE2"/>
<organism evidence="1">
    <name type="scientific">bioreactor metagenome</name>
    <dbReference type="NCBI Taxonomy" id="1076179"/>
    <lineage>
        <taxon>unclassified sequences</taxon>
        <taxon>metagenomes</taxon>
        <taxon>ecological metagenomes</taxon>
    </lineage>
</organism>
<reference evidence="1" key="1">
    <citation type="submission" date="2019-08" db="EMBL/GenBank/DDBJ databases">
        <authorList>
            <person name="Kucharzyk K."/>
            <person name="Murdoch R.W."/>
            <person name="Higgins S."/>
            <person name="Loffler F."/>
        </authorList>
    </citation>
    <scope>NUCLEOTIDE SEQUENCE</scope>
</reference>
<dbReference type="EMBL" id="VSSQ01009534">
    <property type="protein sequence ID" value="MPM41913.1"/>
    <property type="molecule type" value="Genomic_DNA"/>
</dbReference>
<protein>
    <submittedName>
        <fullName evidence="1">Uncharacterized protein</fullName>
    </submittedName>
</protein>